<gene>
    <name evidence="2" type="ORF">LCGC14_2549100</name>
</gene>
<accession>A0A0F9CZQ0</accession>
<dbReference type="EMBL" id="LAZR01041787">
    <property type="protein sequence ID" value="KKL11111.1"/>
    <property type="molecule type" value="Genomic_DNA"/>
</dbReference>
<keyword evidence="1" id="KW-0472">Membrane</keyword>
<dbReference type="AlphaFoldDB" id="A0A0F9CZQ0"/>
<name>A0A0F9CZQ0_9ZZZZ</name>
<evidence type="ECO:0000313" key="2">
    <source>
        <dbReference type="EMBL" id="KKL11111.1"/>
    </source>
</evidence>
<feature type="non-terminal residue" evidence="2">
    <location>
        <position position="308"/>
    </location>
</feature>
<organism evidence="2">
    <name type="scientific">marine sediment metagenome</name>
    <dbReference type="NCBI Taxonomy" id="412755"/>
    <lineage>
        <taxon>unclassified sequences</taxon>
        <taxon>metagenomes</taxon>
        <taxon>ecological metagenomes</taxon>
    </lineage>
</organism>
<evidence type="ECO:0000256" key="1">
    <source>
        <dbReference type="SAM" id="Phobius"/>
    </source>
</evidence>
<keyword evidence="1" id="KW-0812">Transmembrane</keyword>
<protein>
    <submittedName>
        <fullName evidence="2">Uncharacterized protein</fullName>
    </submittedName>
</protein>
<comment type="caution">
    <text evidence="2">The sequence shown here is derived from an EMBL/GenBank/DDBJ whole genome shotgun (WGS) entry which is preliminary data.</text>
</comment>
<keyword evidence="1" id="KW-1133">Transmembrane helix</keyword>
<proteinExistence type="predicted"/>
<sequence>MKNKKEFEMSIGTIVTIVLLITVLVIGLVAVRMILNPQPKFTITKEVCEDKYWESDWYELEGGDSINLNSLPIPEDYYKYYDVTPLRFRSEDYITGVICYDIFSKEGIYPDSLGVYRELGYDLPQYIDNIYGKEFEINNIICSGTVYMDKGKYIESKEFERKLNGLIIKIPEFNYSKIEFEEKLDSASLRNKNLYWDVKFRIIPPESKIICKQVPVDEIEYKEERPNDTVIYYCQTPIFENGKEYCPFKISKQDLDIEWLGENAKCTGGCEYECIQEYHIHKNIDKLNSCFHERNCPKTPYPVCSEYK</sequence>
<feature type="transmembrane region" description="Helical" evidence="1">
    <location>
        <begin position="12"/>
        <end position="35"/>
    </location>
</feature>
<reference evidence="2" key="1">
    <citation type="journal article" date="2015" name="Nature">
        <title>Complex archaea that bridge the gap between prokaryotes and eukaryotes.</title>
        <authorList>
            <person name="Spang A."/>
            <person name="Saw J.H."/>
            <person name="Jorgensen S.L."/>
            <person name="Zaremba-Niedzwiedzka K."/>
            <person name="Martijn J."/>
            <person name="Lind A.E."/>
            <person name="van Eijk R."/>
            <person name="Schleper C."/>
            <person name="Guy L."/>
            <person name="Ettema T.J."/>
        </authorList>
    </citation>
    <scope>NUCLEOTIDE SEQUENCE</scope>
</reference>